<dbReference type="PROSITE" id="PS51273">
    <property type="entry name" value="GATASE_TYPE_1"/>
    <property type="match status" value="1"/>
</dbReference>
<dbReference type="VEuPathDB" id="FungiDB:BTJ68_08497"/>
<dbReference type="NCBIfam" id="TIGR03800">
    <property type="entry name" value="PLP_synth_Pdx2"/>
    <property type="match status" value="1"/>
</dbReference>
<dbReference type="PROSITE" id="PS01236">
    <property type="entry name" value="PDXT_SNO_1"/>
    <property type="match status" value="1"/>
</dbReference>
<keyword evidence="5" id="KW-0456">Lyase</keyword>
<dbReference type="HAMAP" id="MF_01615">
    <property type="entry name" value="PdxT"/>
    <property type="match status" value="1"/>
</dbReference>
<evidence type="ECO:0000256" key="4">
    <source>
        <dbReference type="ARBA" id="ARBA00022962"/>
    </source>
</evidence>
<evidence type="ECO:0000313" key="9">
    <source>
        <dbReference type="Proteomes" id="UP000281677"/>
    </source>
</evidence>
<dbReference type="GO" id="GO:1903600">
    <property type="term" value="C:glutaminase complex"/>
    <property type="evidence" value="ECO:0007669"/>
    <property type="project" value="TreeGrafter"/>
</dbReference>
<dbReference type="GO" id="GO:0005829">
    <property type="term" value="C:cytosol"/>
    <property type="evidence" value="ECO:0007669"/>
    <property type="project" value="TreeGrafter"/>
</dbReference>
<dbReference type="InterPro" id="IPR029062">
    <property type="entry name" value="Class_I_gatase-like"/>
</dbReference>
<dbReference type="Proteomes" id="UP000281677">
    <property type="component" value="Unassembled WGS sequence"/>
</dbReference>
<evidence type="ECO:0000313" key="8">
    <source>
        <dbReference type="EMBL" id="RMZ30474.1"/>
    </source>
</evidence>
<keyword evidence="4" id="KW-0315">Glutamine amidotransferase</keyword>
<accession>A0A3M7IYA5</accession>
<dbReference type="EC" id="3.5.1.2" evidence="2"/>
<evidence type="ECO:0000256" key="6">
    <source>
        <dbReference type="ARBA" id="ARBA00049534"/>
    </source>
</evidence>
<evidence type="ECO:0000256" key="5">
    <source>
        <dbReference type="ARBA" id="ARBA00023239"/>
    </source>
</evidence>
<keyword evidence="3" id="KW-0378">Hydrolase</keyword>
<comment type="catalytic activity">
    <reaction evidence="6">
        <text>L-glutamine + H2O = L-glutamate + NH4(+)</text>
        <dbReference type="Rhea" id="RHEA:15889"/>
        <dbReference type="ChEBI" id="CHEBI:15377"/>
        <dbReference type="ChEBI" id="CHEBI:28938"/>
        <dbReference type="ChEBI" id="CHEBI:29985"/>
        <dbReference type="ChEBI" id="CHEBI:58359"/>
        <dbReference type="EC" id="3.5.1.2"/>
    </reaction>
</comment>
<evidence type="ECO:0000256" key="3">
    <source>
        <dbReference type="ARBA" id="ARBA00022801"/>
    </source>
</evidence>
<comment type="caution">
    <text evidence="8">The sequence shown here is derived from an EMBL/GenBank/DDBJ whole genome shotgun (WGS) entry which is preliminary data.</text>
</comment>
<dbReference type="GO" id="GO:0042823">
    <property type="term" value="P:pyridoxal phosphate biosynthetic process"/>
    <property type="evidence" value="ECO:0007669"/>
    <property type="project" value="InterPro"/>
</dbReference>
<dbReference type="GO" id="GO:0004359">
    <property type="term" value="F:glutaminase activity"/>
    <property type="evidence" value="ECO:0007669"/>
    <property type="project" value="UniProtKB-EC"/>
</dbReference>
<dbReference type="CDD" id="cd01749">
    <property type="entry name" value="GATase1_PB"/>
    <property type="match status" value="1"/>
</dbReference>
<dbReference type="PANTHER" id="PTHR31559">
    <property type="entry name" value="PYRIDOXAL 5'-PHOSPHATE SYNTHASE SUBUNIT SNO"/>
    <property type="match status" value="1"/>
</dbReference>
<dbReference type="InterPro" id="IPR021196">
    <property type="entry name" value="PdxT/SNO_CS"/>
</dbReference>
<comment type="similarity">
    <text evidence="1">Belongs to the glutaminase PdxT/SNO family.</text>
</comment>
<evidence type="ECO:0000256" key="2">
    <source>
        <dbReference type="ARBA" id="ARBA00012918"/>
    </source>
</evidence>
<dbReference type="PANTHER" id="PTHR31559:SF0">
    <property type="entry name" value="PYRIDOXAL 5'-PHOSPHATE SYNTHASE SUBUNIT SNO1-RELATED"/>
    <property type="match status" value="1"/>
</dbReference>
<dbReference type="SUPFAM" id="SSF52317">
    <property type="entry name" value="Class I glutamine amidotransferase-like"/>
    <property type="match status" value="2"/>
</dbReference>
<dbReference type="Pfam" id="PF01174">
    <property type="entry name" value="SNO"/>
    <property type="match status" value="2"/>
</dbReference>
<dbReference type="OrthoDB" id="2039at2759"/>
<dbReference type="GO" id="GO:0008614">
    <property type="term" value="P:pyridoxine metabolic process"/>
    <property type="evidence" value="ECO:0007669"/>
    <property type="project" value="TreeGrafter"/>
</dbReference>
<dbReference type="InterPro" id="IPR002161">
    <property type="entry name" value="PdxT/SNO"/>
</dbReference>
<gene>
    <name evidence="8" type="ORF">D0859_05409</name>
</gene>
<protein>
    <recommendedName>
        <fullName evidence="2">glutaminase</fullName>
        <ecNumber evidence="2">3.5.1.2</ecNumber>
    </recommendedName>
</protein>
<dbReference type="EMBL" id="QWIT01000129">
    <property type="protein sequence ID" value="RMZ30474.1"/>
    <property type="molecule type" value="Genomic_DNA"/>
</dbReference>
<dbReference type="AlphaFoldDB" id="A0A3M7IYA5"/>
<evidence type="ECO:0000256" key="7">
    <source>
        <dbReference type="SAM" id="MobiDB-lite"/>
    </source>
</evidence>
<evidence type="ECO:0000256" key="1">
    <source>
        <dbReference type="ARBA" id="ARBA00008345"/>
    </source>
</evidence>
<sequence length="319" mass="33612">MHVSDGHSHHGGDHAADPATMATATTQLTIGVLALQGAFIEHIKLLELAAADYRHHQPQPLITFSFIEVRNPAALATCDALIIPGGESTSISLIAERTGLLEPLRDFVKLARKPVWGTCAGLILLAEEANRSKATGQQLIGGLDVRVQRNFFGRQVESFEAELALPAILGGEGAERFHTVFIRAPVVEKVLDSSSSSSVGAEVNAPASSTVPTDPLIAEADGDVPPTSTQHSTDAVVSAPAKQATKAKVEVLGRLPGRAKALQDQTTSAQDLGEEGDIVAVRQGNVFGTAFHPELTGDARIHGWWLGKVVRCALAARGD</sequence>
<dbReference type="PROSITE" id="PS51130">
    <property type="entry name" value="PDXT_SNO_2"/>
    <property type="match status" value="1"/>
</dbReference>
<proteinExistence type="inferred from homology"/>
<organism evidence="8 9">
    <name type="scientific">Hortaea werneckii</name>
    <name type="common">Black yeast</name>
    <name type="synonym">Cladosporium werneckii</name>
    <dbReference type="NCBI Taxonomy" id="91943"/>
    <lineage>
        <taxon>Eukaryota</taxon>
        <taxon>Fungi</taxon>
        <taxon>Dikarya</taxon>
        <taxon>Ascomycota</taxon>
        <taxon>Pezizomycotina</taxon>
        <taxon>Dothideomycetes</taxon>
        <taxon>Dothideomycetidae</taxon>
        <taxon>Mycosphaerellales</taxon>
        <taxon>Teratosphaeriaceae</taxon>
        <taxon>Hortaea</taxon>
    </lineage>
</organism>
<dbReference type="GO" id="GO:0016829">
    <property type="term" value="F:lyase activity"/>
    <property type="evidence" value="ECO:0007669"/>
    <property type="project" value="UniProtKB-KW"/>
</dbReference>
<dbReference type="Gene3D" id="3.40.50.880">
    <property type="match status" value="2"/>
</dbReference>
<feature type="region of interest" description="Disordered" evidence="7">
    <location>
        <begin position="197"/>
        <end position="232"/>
    </location>
</feature>
<reference evidence="8 9" key="1">
    <citation type="journal article" date="2018" name="BMC Genomics">
        <title>Genomic evidence for intraspecific hybridization in a clonal and extremely halotolerant yeast.</title>
        <authorList>
            <person name="Gostincar C."/>
            <person name="Stajich J.E."/>
            <person name="Zupancic J."/>
            <person name="Zalar P."/>
            <person name="Gunde-Cimerman N."/>
        </authorList>
    </citation>
    <scope>NUCLEOTIDE SEQUENCE [LARGE SCALE GENOMIC DNA]</scope>
    <source>
        <strain evidence="8 9">EXF-120</strain>
    </source>
</reference>
<name>A0A3M7IYA5_HORWE</name>